<keyword evidence="4" id="KW-0479">Metal-binding</keyword>
<evidence type="ECO:0000256" key="4">
    <source>
        <dbReference type="ARBA" id="ARBA00022723"/>
    </source>
</evidence>
<dbReference type="STRING" id="2512241.A0A553I1H7"/>
<keyword evidence="3" id="KW-0349">Heme</keyword>
<evidence type="ECO:0000256" key="2">
    <source>
        <dbReference type="ARBA" id="ARBA00022559"/>
    </source>
</evidence>
<evidence type="ECO:0000313" key="10">
    <source>
        <dbReference type="Proteomes" id="UP000319160"/>
    </source>
</evidence>
<dbReference type="PANTHER" id="PTHR33577:SF7">
    <property type="entry name" value="HEME HALOPEROXIDASE FAMILY PROFILE DOMAIN-CONTAINING PROTEIN"/>
    <property type="match status" value="1"/>
</dbReference>
<dbReference type="InterPro" id="IPR036851">
    <property type="entry name" value="Chloroperoxidase-like_sf"/>
</dbReference>
<organism evidence="9 10">
    <name type="scientific">Xylaria flabelliformis</name>
    <dbReference type="NCBI Taxonomy" id="2512241"/>
    <lineage>
        <taxon>Eukaryota</taxon>
        <taxon>Fungi</taxon>
        <taxon>Dikarya</taxon>
        <taxon>Ascomycota</taxon>
        <taxon>Pezizomycotina</taxon>
        <taxon>Sordariomycetes</taxon>
        <taxon>Xylariomycetidae</taxon>
        <taxon>Xylariales</taxon>
        <taxon>Xylariaceae</taxon>
        <taxon>Xylaria</taxon>
    </lineage>
</organism>
<evidence type="ECO:0000256" key="7">
    <source>
        <dbReference type="ARBA" id="ARBA00025795"/>
    </source>
</evidence>
<dbReference type="GO" id="GO:0046872">
    <property type="term" value="F:metal ion binding"/>
    <property type="evidence" value="ECO:0007669"/>
    <property type="project" value="UniProtKB-KW"/>
</dbReference>
<keyword evidence="6" id="KW-0408">Iron</keyword>
<evidence type="ECO:0000256" key="5">
    <source>
        <dbReference type="ARBA" id="ARBA00023002"/>
    </source>
</evidence>
<dbReference type="OrthoDB" id="407298at2759"/>
<comment type="similarity">
    <text evidence="7">Belongs to the chloroperoxidase family.</text>
</comment>
<keyword evidence="5" id="KW-0560">Oxidoreductase</keyword>
<dbReference type="Gene3D" id="1.10.489.10">
    <property type="entry name" value="Chloroperoxidase-like"/>
    <property type="match status" value="1"/>
</dbReference>
<gene>
    <name evidence="9" type="ORF">FHL15_005143</name>
</gene>
<accession>A0A553I1H7</accession>
<dbReference type="GO" id="GO:0004601">
    <property type="term" value="F:peroxidase activity"/>
    <property type="evidence" value="ECO:0007669"/>
    <property type="project" value="UniProtKB-KW"/>
</dbReference>
<evidence type="ECO:0000256" key="1">
    <source>
        <dbReference type="ARBA" id="ARBA00001970"/>
    </source>
</evidence>
<name>A0A553I1H7_9PEZI</name>
<keyword evidence="10" id="KW-1185">Reference proteome</keyword>
<keyword evidence="2" id="KW-0575">Peroxidase</keyword>
<dbReference type="PANTHER" id="PTHR33577">
    <property type="entry name" value="STERIGMATOCYSTIN BIOSYNTHESIS PEROXIDASE STCC-RELATED"/>
    <property type="match status" value="1"/>
</dbReference>
<dbReference type="EMBL" id="VFLP01000025">
    <property type="protein sequence ID" value="TRX94065.1"/>
    <property type="molecule type" value="Genomic_DNA"/>
</dbReference>
<comment type="caution">
    <text evidence="9">The sequence shown here is derived from an EMBL/GenBank/DDBJ whole genome shotgun (WGS) entry which is preliminary data.</text>
</comment>
<dbReference type="AlphaFoldDB" id="A0A553I1H7"/>
<evidence type="ECO:0000259" key="8">
    <source>
        <dbReference type="PROSITE" id="PS51405"/>
    </source>
</evidence>
<dbReference type="InterPro" id="IPR000028">
    <property type="entry name" value="Chloroperoxidase"/>
</dbReference>
<protein>
    <recommendedName>
        <fullName evidence="8">Heme haloperoxidase family profile domain-containing protein</fullName>
    </recommendedName>
</protein>
<evidence type="ECO:0000256" key="3">
    <source>
        <dbReference type="ARBA" id="ARBA00022617"/>
    </source>
</evidence>
<dbReference type="Pfam" id="PF01328">
    <property type="entry name" value="Peroxidase_2"/>
    <property type="match status" value="1"/>
</dbReference>
<dbReference type="SUPFAM" id="SSF47571">
    <property type="entry name" value="Cloroperoxidase"/>
    <property type="match status" value="1"/>
</dbReference>
<evidence type="ECO:0000256" key="6">
    <source>
        <dbReference type="ARBA" id="ARBA00023004"/>
    </source>
</evidence>
<dbReference type="Proteomes" id="UP000319160">
    <property type="component" value="Unassembled WGS sequence"/>
</dbReference>
<sequence>MSRYAEVLIGEHKHSALLPTDPSEHDALPSYLVRDRIAWGVTANTDTAARVPVIYMAIRLQGVVVRAGLSRTAQKRVSLYTADFREMPQASTPAQLVLETTEQFQIQLHIVAVVLATTETFTALFFPAVVLGAACPYGAFTPEQPTDTRGVCPMLNALANHNFLPHNGRNINENQTVNALQDALNLDRDFGKFLFTAGRLSNPKPNATTFDLNHLDRHDLFEHDGSLSRQDAFFGQWSRFNQTVWNWTKQYYTSDILDVQIVANGRAQRHTRSNLTNPDYSLSEVGYQFSVAENSALLSILGDKFTQTCPVKFVDYLFSKEKLPYEVGWKKPDTPISLADLIKTFGDIEKATAFPPRPADDNSTAIFN</sequence>
<feature type="domain" description="Heme haloperoxidase family profile" evidence="8">
    <location>
        <begin position="136"/>
        <end position="343"/>
    </location>
</feature>
<comment type="cofactor">
    <cofactor evidence="1">
        <name>heme b</name>
        <dbReference type="ChEBI" id="CHEBI:60344"/>
    </cofactor>
</comment>
<evidence type="ECO:0000313" key="9">
    <source>
        <dbReference type="EMBL" id="TRX94065.1"/>
    </source>
</evidence>
<reference evidence="10" key="1">
    <citation type="submission" date="2019-06" db="EMBL/GenBank/DDBJ databases">
        <title>Draft genome sequence of the griseofulvin-producing fungus Xylaria cubensis strain G536.</title>
        <authorList>
            <person name="Mead M.E."/>
            <person name="Raja H.A."/>
            <person name="Steenwyk J.L."/>
            <person name="Knowles S.L."/>
            <person name="Oberlies N.H."/>
            <person name="Rokas A."/>
        </authorList>
    </citation>
    <scope>NUCLEOTIDE SEQUENCE [LARGE SCALE GENOMIC DNA]</scope>
    <source>
        <strain evidence="10">G536</strain>
    </source>
</reference>
<proteinExistence type="inferred from homology"/>
<dbReference type="PROSITE" id="PS51405">
    <property type="entry name" value="HEME_HALOPEROXIDASE"/>
    <property type="match status" value="1"/>
</dbReference>